<dbReference type="AlphaFoldDB" id="A0A847S782"/>
<dbReference type="PANTHER" id="PTHR13887">
    <property type="entry name" value="GLUTATHIONE S-TRANSFERASE KAPPA"/>
    <property type="match status" value="1"/>
</dbReference>
<sequence length="213" mass="23375">MSTTQLIYVGDPMCSWCYGFGNELSKVQAALPDLPLRIVVGGVRAGSTEVLDDAGKRFRLAHWARVEALSGLPFNREAFTAHQGLVYDTEPVCRAVVVARLLAPEVSQLTVFRALQTAFYADGRDTTQVEVLVQVLASVFSDAGKALPPDTIADCMRSQQALTLTQQDFIQARQWGINSFPQLLLQQGDDLRSLAPGYTKAEDILQALRTEMV</sequence>
<dbReference type="Gene3D" id="3.40.30.10">
    <property type="entry name" value="Glutaredoxin"/>
    <property type="match status" value="1"/>
</dbReference>
<evidence type="ECO:0000313" key="1">
    <source>
        <dbReference type="EMBL" id="NLR75613.1"/>
    </source>
</evidence>
<dbReference type="SUPFAM" id="SSF52833">
    <property type="entry name" value="Thioredoxin-like"/>
    <property type="match status" value="1"/>
</dbReference>
<keyword evidence="2" id="KW-1185">Reference proteome</keyword>
<dbReference type="Proteomes" id="UP000587991">
    <property type="component" value="Unassembled WGS sequence"/>
</dbReference>
<dbReference type="PANTHER" id="PTHR13887:SF54">
    <property type="entry name" value="DSBA FAMILY PROTEIN"/>
    <property type="match status" value="1"/>
</dbReference>
<name>A0A847S782_9NEIS</name>
<protein>
    <submittedName>
        <fullName evidence="1">DsbA family protein</fullName>
    </submittedName>
</protein>
<dbReference type="RefSeq" id="WP_168877267.1">
    <property type="nucleotide sequence ID" value="NZ_JABAIM010000002.1"/>
</dbReference>
<evidence type="ECO:0000313" key="2">
    <source>
        <dbReference type="Proteomes" id="UP000587991"/>
    </source>
</evidence>
<reference evidence="1 2" key="1">
    <citation type="submission" date="2020-04" db="EMBL/GenBank/DDBJ databases">
        <title>Draft genome of Leeia sp. IMCC25680.</title>
        <authorList>
            <person name="Song J."/>
            <person name="Cho J.-C."/>
        </authorList>
    </citation>
    <scope>NUCLEOTIDE SEQUENCE [LARGE SCALE GENOMIC DNA]</scope>
    <source>
        <strain evidence="1 2">IMCC25680</strain>
    </source>
</reference>
<organism evidence="1 2">
    <name type="scientific">Leeia aquatica</name>
    <dbReference type="NCBI Taxonomy" id="2725557"/>
    <lineage>
        <taxon>Bacteria</taxon>
        <taxon>Pseudomonadati</taxon>
        <taxon>Pseudomonadota</taxon>
        <taxon>Betaproteobacteria</taxon>
        <taxon>Neisseriales</taxon>
        <taxon>Leeiaceae</taxon>
        <taxon>Leeia</taxon>
    </lineage>
</organism>
<gene>
    <name evidence="1" type="ORF">HF682_10615</name>
</gene>
<dbReference type="InterPro" id="IPR036249">
    <property type="entry name" value="Thioredoxin-like_sf"/>
</dbReference>
<dbReference type="EMBL" id="JABAIM010000002">
    <property type="protein sequence ID" value="NLR75613.1"/>
    <property type="molecule type" value="Genomic_DNA"/>
</dbReference>
<dbReference type="Gene3D" id="1.10.472.60">
    <property type="entry name" value="putative protein disulfide isomerase domain"/>
    <property type="match status" value="1"/>
</dbReference>
<dbReference type="CDD" id="cd03025">
    <property type="entry name" value="DsbA_FrnE_like"/>
    <property type="match status" value="1"/>
</dbReference>
<accession>A0A847S782</accession>
<proteinExistence type="predicted"/>
<comment type="caution">
    <text evidence="1">The sequence shown here is derived from an EMBL/GenBank/DDBJ whole genome shotgun (WGS) entry which is preliminary data.</text>
</comment>